<keyword evidence="2" id="KW-1185">Reference proteome</keyword>
<evidence type="ECO:0000313" key="2">
    <source>
        <dbReference type="Proteomes" id="UP000576082"/>
    </source>
</evidence>
<organism evidence="1 2">
    <name type="scientific">Flammeovirga aprica JL-4</name>
    <dbReference type="NCBI Taxonomy" id="694437"/>
    <lineage>
        <taxon>Bacteria</taxon>
        <taxon>Pseudomonadati</taxon>
        <taxon>Bacteroidota</taxon>
        <taxon>Cytophagia</taxon>
        <taxon>Cytophagales</taxon>
        <taxon>Flammeovirgaceae</taxon>
        <taxon>Flammeovirga</taxon>
    </lineage>
</organism>
<dbReference type="EMBL" id="JABANE010000014">
    <property type="protein sequence ID" value="NME67717.1"/>
    <property type="molecule type" value="Genomic_DNA"/>
</dbReference>
<protein>
    <submittedName>
        <fullName evidence="1">Uncharacterized protein</fullName>
    </submittedName>
</protein>
<accession>A0A7X9P2B8</accession>
<reference evidence="1 2" key="1">
    <citation type="submission" date="2020-04" db="EMBL/GenBank/DDBJ databases">
        <title>Flammeovirga sp. SR4, a novel species isolated from seawater.</title>
        <authorList>
            <person name="Wang X."/>
        </authorList>
    </citation>
    <scope>NUCLEOTIDE SEQUENCE [LARGE SCALE GENOMIC DNA]</scope>
    <source>
        <strain evidence="1 2">ATCC 23126</strain>
    </source>
</reference>
<dbReference type="AlphaFoldDB" id="A0A7X9P2B8"/>
<evidence type="ECO:0000313" key="1">
    <source>
        <dbReference type="EMBL" id="NME67717.1"/>
    </source>
</evidence>
<sequence>MKIDLIKNYETCKFGVAVYKRLSRDNFEFVYYNPWGRKIDGLDNDEVVIGRKLQDVFPNIFEFGLVEILEKVYQTGKTEIFPNKEYVVNEFKSLYRTNRVQKINNDLVVALYTDQKDIFQYLMKVEEENLVLSKALDYISHKLRGDLTTSLGVLELFDTVNVPTNEKETLLKVVKKNLENIDAKIHCLVRILSEHK</sequence>
<comment type="caution">
    <text evidence="1">The sequence shown here is derived from an EMBL/GenBank/DDBJ whole genome shotgun (WGS) entry which is preliminary data.</text>
</comment>
<dbReference type="RefSeq" id="WP_169656048.1">
    <property type="nucleotide sequence ID" value="NZ_JABANE010000014.1"/>
</dbReference>
<proteinExistence type="predicted"/>
<gene>
    <name evidence="1" type="ORF">HHU12_07040</name>
</gene>
<dbReference type="Proteomes" id="UP000576082">
    <property type="component" value="Unassembled WGS sequence"/>
</dbReference>
<dbReference type="Gene3D" id="3.30.450.20">
    <property type="entry name" value="PAS domain"/>
    <property type="match status" value="1"/>
</dbReference>
<name>A0A7X9P2B8_9BACT</name>